<dbReference type="InterPro" id="IPR001805">
    <property type="entry name" value="Adenokinase"/>
</dbReference>
<comment type="subunit">
    <text evidence="10">Monomer.</text>
</comment>
<evidence type="ECO:0000259" key="11">
    <source>
        <dbReference type="Pfam" id="PF00294"/>
    </source>
</evidence>
<dbReference type="GO" id="GO:0005524">
    <property type="term" value="F:ATP binding"/>
    <property type="evidence" value="ECO:0007669"/>
    <property type="project" value="UniProtKB-UniRule"/>
</dbReference>
<evidence type="ECO:0000256" key="9">
    <source>
        <dbReference type="PIRSR" id="PIRSR601805-1"/>
    </source>
</evidence>
<keyword evidence="7 10" id="KW-0418">Kinase</keyword>
<accession>A0A6P8ZJX3</accession>
<dbReference type="GO" id="GO:0004001">
    <property type="term" value="F:adenosine kinase activity"/>
    <property type="evidence" value="ECO:0007669"/>
    <property type="project" value="UniProtKB-UniRule"/>
</dbReference>
<dbReference type="GeneID" id="117642248"/>
<dbReference type="InterPro" id="IPR029056">
    <property type="entry name" value="Ribokinase-like"/>
</dbReference>
<dbReference type="PANTHER" id="PTHR45769">
    <property type="entry name" value="ADENOSINE KINASE"/>
    <property type="match status" value="1"/>
</dbReference>
<evidence type="ECO:0000256" key="7">
    <source>
        <dbReference type="ARBA" id="ARBA00022777"/>
    </source>
</evidence>
<evidence type="ECO:0000256" key="4">
    <source>
        <dbReference type="ARBA" id="ARBA00022679"/>
    </source>
</evidence>
<evidence type="ECO:0000256" key="3">
    <source>
        <dbReference type="ARBA" id="ARBA00012119"/>
    </source>
</evidence>
<name>A0A6P8ZJX3_THRPL</name>
<keyword evidence="10" id="KW-0539">Nucleus</keyword>
<sequence length="378" mass="41452">MEGEDDQPLLAAFGNPLWDICIHLADDKVLSEFGLADDSSQEVTAAEYESLLKAVGRYACVSYPSQACPGGSALNSLRVFQWLHGRQNGTVFFGSVGKDETSKKLLEQVSRDGVDGRFKVQPSLTGSAICLIHGHLRTLVAHLGAANVYCKDDLTNEDKRVIERVKLVYIENFFFTHSQDVIWDVVKLCKTHGVGIVVNLSGAYLFTDHATVIEALVKCANIVIGNETEFMALSKLYECKNMELPVIAGIISKEGVQNPPCMQVGEGKSVSLENLRSLEKVVVVTRGPKPVLCAYQSELRLSMPILKPRNIKDTTGAGDAFVAGFLKGLVECLDIRDCIALGCYASTEIIQQVGCRPPHHNPMKVEDIKAMYSQEMKK</sequence>
<dbReference type="PROSITE" id="PS00584">
    <property type="entry name" value="PFKB_KINASES_2"/>
    <property type="match status" value="1"/>
</dbReference>
<comment type="subcellular location">
    <subcellularLocation>
        <location evidence="10">Nucleus</location>
    </subcellularLocation>
</comment>
<dbReference type="GO" id="GO:0006166">
    <property type="term" value="P:purine ribonucleoside salvage"/>
    <property type="evidence" value="ECO:0007669"/>
    <property type="project" value="UniProtKB-KW"/>
</dbReference>
<evidence type="ECO:0000256" key="10">
    <source>
        <dbReference type="RuleBase" id="RU368116"/>
    </source>
</evidence>
<dbReference type="InParanoid" id="A0A6P8ZJX3"/>
<dbReference type="GO" id="GO:0044209">
    <property type="term" value="P:AMP salvage"/>
    <property type="evidence" value="ECO:0007669"/>
    <property type="project" value="UniProtKB-UniRule"/>
</dbReference>
<dbReference type="GO" id="GO:0005829">
    <property type="term" value="C:cytosol"/>
    <property type="evidence" value="ECO:0007669"/>
    <property type="project" value="TreeGrafter"/>
</dbReference>
<keyword evidence="4 10" id="KW-0808">Transferase</keyword>
<dbReference type="UniPathway" id="UPA00588">
    <property type="reaction ID" value="UER00659"/>
</dbReference>
<comment type="pathway">
    <text evidence="1 10">Purine metabolism; AMP biosynthesis via salvage pathway; AMP from adenosine: step 1/1.</text>
</comment>
<evidence type="ECO:0000256" key="8">
    <source>
        <dbReference type="ARBA" id="ARBA00022840"/>
    </source>
</evidence>
<protein>
    <recommendedName>
        <fullName evidence="3 10">Adenosine kinase</fullName>
        <shortName evidence="10">AK</shortName>
        <ecNumber evidence="3 10">2.7.1.20</ecNumber>
    </recommendedName>
    <alternativeName>
        <fullName evidence="10">Adenosine 5'-phosphotransferase</fullName>
    </alternativeName>
</protein>
<proteinExistence type="inferred from homology"/>
<evidence type="ECO:0000256" key="6">
    <source>
        <dbReference type="ARBA" id="ARBA00022741"/>
    </source>
</evidence>
<dbReference type="CDD" id="cd01168">
    <property type="entry name" value="adenosine_kinase"/>
    <property type="match status" value="1"/>
</dbReference>
<dbReference type="Gene3D" id="3.30.1110.10">
    <property type="match status" value="1"/>
</dbReference>
<evidence type="ECO:0000256" key="1">
    <source>
        <dbReference type="ARBA" id="ARBA00004801"/>
    </source>
</evidence>
<evidence type="ECO:0000256" key="5">
    <source>
        <dbReference type="ARBA" id="ARBA00022726"/>
    </source>
</evidence>
<dbReference type="OrthoDB" id="432447at2759"/>
<keyword evidence="12" id="KW-1185">Reference proteome</keyword>
<keyword evidence="8 10" id="KW-0067">ATP-binding</keyword>
<keyword evidence="10" id="KW-0460">Magnesium</keyword>
<comment type="similarity">
    <text evidence="2 10">Belongs to the carbohydrate kinase PfkB family.</text>
</comment>
<dbReference type="InterPro" id="IPR002173">
    <property type="entry name" value="Carboh/pur_kinase_PfkB_CS"/>
</dbReference>
<feature type="active site" description="Proton acceptor" evidence="9">
    <location>
        <position position="319"/>
    </location>
</feature>
<keyword evidence="6 10" id="KW-0547">Nucleotide-binding</keyword>
<dbReference type="Proteomes" id="UP000515158">
    <property type="component" value="Unplaced"/>
</dbReference>
<organism evidence="13">
    <name type="scientific">Thrips palmi</name>
    <name type="common">Melon thrips</name>
    <dbReference type="NCBI Taxonomy" id="161013"/>
    <lineage>
        <taxon>Eukaryota</taxon>
        <taxon>Metazoa</taxon>
        <taxon>Ecdysozoa</taxon>
        <taxon>Arthropoda</taxon>
        <taxon>Hexapoda</taxon>
        <taxon>Insecta</taxon>
        <taxon>Pterygota</taxon>
        <taxon>Neoptera</taxon>
        <taxon>Paraneoptera</taxon>
        <taxon>Thysanoptera</taxon>
        <taxon>Terebrantia</taxon>
        <taxon>Thripoidea</taxon>
        <taxon>Thripidae</taxon>
        <taxon>Thrips</taxon>
    </lineage>
</organism>
<reference evidence="13" key="1">
    <citation type="submission" date="2025-08" db="UniProtKB">
        <authorList>
            <consortium name="RefSeq"/>
        </authorList>
    </citation>
    <scope>IDENTIFICATION</scope>
    <source>
        <tissue evidence="13">Total insect</tissue>
    </source>
</reference>
<dbReference type="AlphaFoldDB" id="A0A6P8ZJX3"/>
<comment type="cofactor">
    <cofactor evidence="10">
        <name>Mg(2+)</name>
        <dbReference type="ChEBI" id="CHEBI:18420"/>
    </cofactor>
    <text evidence="10">Binds 3 Mg(2+) ions per subunit.</text>
</comment>
<comment type="function">
    <text evidence="10">ATP dependent phosphorylation of adenosine and other related nucleoside analogs to monophosphate derivatives.</text>
</comment>
<feature type="domain" description="Carbohydrate kinase PfkB" evidence="11">
    <location>
        <begin position="69"/>
        <end position="358"/>
    </location>
</feature>
<dbReference type="EC" id="2.7.1.20" evidence="3 10"/>
<evidence type="ECO:0000313" key="13">
    <source>
        <dbReference type="RefSeq" id="XP_034236104.1"/>
    </source>
</evidence>
<dbReference type="GO" id="GO:0006144">
    <property type="term" value="P:purine nucleobase metabolic process"/>
    <property type="evidence" value="ECO:0007669"/>
    <property type="project" value="TreeGrafter"/>
</dbReference>
<comment type="catalytic activity">
    <reaction evidence="10">
        <text>adenosine + ATP = AMP + ADP + H(+)</text>
        <dbReference type="Rhea" id="RHEA:20824"/>
        <dbReference type="ChEBI" id="CHEBI:15378"/>
        <dbReference type="ChEBI" id="CHEBI:16335"/>
        <dbReference type="ChEBI" id="CHEBI:30616"/>
        <dbReference type="ChEBI" id="CHEBI:456215"/>
        <dbReference type="ChEBI" id="CHEBI:456216"/>
        <dbReference type="EC" id="2.7.1.20"/>
    </reaction>
</comment>
<dbReference type="InterPro" id="IPR011611">
    <property type="entry name" value="PfkB_dom"/>
</dbReference>
<dbReference type="Pfam" id="PF00294">
    <property type="entry name" value="PfkB"/>
    <property type="match status" value="1"/>
</dbReference>
<dbReference type="RefSeq" id="XP_034236104.1">
    <property type="nucleotide sequence ID" value="XM_034380213.1"/>
</dbReference>
<keyword evidence="5 10" id="KW-0660">Purine salvage</keyword>
<evidence type="ECO:0000313" key="12">
    <source>
        <dbReference type="Proteomes" id="UP000515158"/>
    </source>
</evidence>
<evidence type="ECO:0000256" key="2">
    <source>
        <dbReference type="ARBA" id="ARBA00010688"/>
    </source>
</evidence>
<gene>
    <name evidence="13" type="primary">LOC117642248</name>
</gene>
<dbReference type="GO" id="GO:0005634">
    <property type="term" value="C:nucleus"/>
    <property type="evidence" value="ECO:0007669"/>
    <property type="project" value="UniProtKB-SubCell"/>
</dbReference>
<dbReference type="KEGG" id="tpal:117642248"/>
<dbReference type="SUPFAM" id="SSF53613">
    <property type="entry name" value="Ribokinase-like"/>
    <property type="match status" value="1"/>
</dbReference>
<dbReference type="Gene3D" id="3.40.1190.20">
    <property type="match status" value="1"/>
</dbReference>
<dbReference type="PRINTS" id="PR00989">
    <property type="entry name" value="ADENOKINASE"/>
</dbReference>
<dbReference type="PANTHER" id="PTHR45769:SF3">
    <property type="entry name" value="ADENOSINE KINASE"/>
    <property type="match status" value="1"/>
</dbReference>